<dbReference type="InterPro" id="IPR052908">
    <property type="entry name" value="AP-4-A_phosphorylase"/>
</dbReference>
<feature type="region of interest" description="Disordered" evidence="3">
    <location>
        <begin position="1"/>
        <end position="54"/>
    </location>
</feature>
<evidence type="ECO:0000259" key="4">
    <source>
        <dbReference type="PROSITE" id="PS51084"/>
    </source>
</evidence>
<comment type="caution">
    <text evidence="5">The sequence shown here is derived from an EMBL/GenBank/DDBJ whole genome shotgun (WGS) entry which is preliminary data.</text>
</comment>
<dbReference type="PROSITE" id="PS51084">
    <property type="entry name" value="HIT_2"/>
    <property type="match status" value="1"/>
</dbReference>
<evidence type="ECO:0000256" key="2">
    <source>
        <dbReference type="PROSITE-ProRule" id="PRU00464"/>
    </source>
</evidence>
<reference evidence="5 6" key="1">
    <citation type="journal article" date="2019" name="Int. J. Syst. Evol. Microbiol.">
        <title>The Global Catalogue of Microorganisms (GCM) 10K type strain sequencing project: providing services to taxonomists for standard genome sequencing and annotation.</title>
        <authorList>
            <consortium name="The Broad Institute Genomics Platform"/>
            <consortium name="The Broad Institute Genome Sequencing Center for Infectious Disease"/>
            <person name="Wu L."/>
            <person name="Ma J."/>
        </authorList>
    </citation>
    <scope>NUCLEOTIDE SEQUENCE [LARGE SCALE GENOMIC DNA]</scope>
    <source>
        <strain evidence="5 6">JCM 14546</strain>
    </source>
</reference>
<protein>
    <submittedName>
        <fullName evidence="5">HIT domain-containing protein</fullName>
    </submittedName>
</protein>
<evidence type="ECO:0000256" key="3">
    <source>
        <dbReference type="SAM" id="MobiDB-lite"/>
    </source>
</evidence>
<dbReference type="Gene3D" id="3.30.428.10">
    <property type="entry name" value="HIT-like"/>
    <property type="match status" value="1"/>
</dbReference>
<evidence type="ECO:0000313" key="5">
    <source>
        <dbReference type="EMBL" id="GAA2008710.1"/>
    </source>
</evidence>
<feature type="short sequence motif" description="Histidine triad motif" evidence="2">
    <location>
        <begin position="176"/>
        <end position="180"/>
    </location>
</feature>
<feature type="compositionally biased region" description="Basic and acidic residues" evidence="3">
    <location>
        <begin position="1"/>
        <end position="12"/>
    </location>
</feature>
<organism evidence="5 6">
    <name type="scientific">Brevibacterium samyangense</name>
    <dbReference type="NCBI Taxonomy" id="366888"/>
    <lineage>
        <taxon>Bacteria</taxon>
        <taxon>Bacillati</taxon>
        <taxon>Actinomycetota</taxon>
        <taxon>Actinomycetes</taxon>
        <taxon>Micrococcales</taxon>
        <taxon>Brevibacteriaceae</taxon>
        <taxon>Brevibacterium</taxon>
    </lineage>
</organism>
<evidence type="ECO:0000313" key="6">
    <source>
        <dbReference type="Proteomes" id="UP001500755"/>
    </source>
</evidence>
<proteinExistence type="predicted"/>
<dbReference type="RefSeq" id="WP_344309124.1">
    <property type="nucleotide sequence ID" value="NZ_BAAANO010000017.1"/>
</dbReference>
<name>A0ABN2TI28_9MICO</name>
<dbReference type="CDD" id="cd01275">
    <property type="entry name" value="FHIT"/>
    <property type="match status" value="1"/>
</dbReference>
<sequence>MTDSSSDPRTRADPTSSPDPTGASAPVGPGTPADPGYPATEAEAAAGFPGEPDGFQRLWTPHRMVYIGGQDKPLDSSEKQCPFCAAPGKPDEEGLVVARGKAVYAVLNLYPYNPGHLLICPYRHVADYTDLTPEETVELAEFTQRSMQVVRSVSGPDGFNLGMNQGAVAGAGIAAHLHQHVVPRWSGDANFLPIVARTKALPQVHSQVRELYSKAWETL</sequence>
<feature type="domain" description="HIT" evidence="4">
    <location>
        <begin position="82"/>
        <end position="191"/>
    </location>
</feature>
<dbReference type="EMBL" id="BAAANO010000017">
    <property type="protein sequence ID" value="GAA2008710.1"/>
    <property type="molecule type" value="Genomic_DNA"/>
</dbReference>
<dbReference type="Proteomes" id="UP001500755">
    <property type="component" value="Unassembled WGS sequence"/>
</dbReference>
<keyword evidence="6" id="KW-1185">Reference proteome</keyword>
<dbReference type="Pfam" id="PF01230">
    <property type="entry name" value="HIT"/>
    <property type="match status" value="1"/>
</dbReference>
<dbReference type="InterPro" id="IPR039383">
    <property type="entry name" value="FHIT"/>
</dbReference>
<feature type="compositionally biased region" description="Low complexity" evidence="3">
    <location>
        <begin position="36"/>
        <end position="53"/>
    </location>
</feature>
<dbReference type="InterPro" id="IPR011146">
    <property type="entry name" value="HIT-like"/>
</dbReference>
<gene>
    <name evidence="5" type="ORF">GCM10009755_19040</name>
</gene>
<dbReference type="PANTHER" id="PTHR42997">
    <property type="entry name" value="HIT FAMILY HYDROLASE"/>
    <property type="match status" value="1"/>
</dbReference>
<keyword evidence="1" id="KW-0547">Nucleotide-binding</keyword>
<evidence type="ECO:0000256" key="1">
    <source>
        <dbReference type="ARBA" id="ARBA00022741"/>
    </source>
</evidence>
<dbReference type="InterPro" id="IPR036265">
    <property type="entry name" value="HIT-like_sf"/>
</dbReference>
<dbReference type="PANTHER" id="PTHR42997:SF1">
    <property type="entry name" value="AP-4-A PHOSPHORYLASE"/>
    <property type="match status" value="1"/>
</dbReference>
<accession>A0ABN2TI28</accession>
<dbReference type="SUPFAM" id="SSF54197">
    <property type="entry name" value="HIT-like"/>
    <property type="match status" value="1"/>
</dbReference>